<sequence>MCASRLNLLYRRRGMKKKMISILSVLCLFLGLFATGCGKQSHDGDILVYYLNLDGTSIEEGYFHVEDANDRQGVDLYLYALAKGPEADDITKTIPDSVKVLDYHVNDYFLFLNFSSEYNDIPKEEEVLIRAAIVRTLTQIPDVMYVSFQVEGETLTDARGDAIGPMSAENFVENPDAAINTSHHTDLTLYYASKDGNTLVPEVQSVYYSSNESLEKLIVKKLIQGPKDSDLMQTIPSSTNIITVSMMDGVCYVNLDSNFLNQNQEISEEAVLYSIVDSLTELEVVKKVQLSINGDTSGKVRYIYDLSEMYERNESLIEIPVSTEEETQE</sequence>
<feature type="domain" description="GerMN" evidence="1">
    <location>
        <begin position="215"/>
        <end position="301"/>
    </location>
</feature>
<evidence type="ECO:0000313" key="2">
    <source>
        <dbReference type="EMBL" id="PHU38807.1"/>
    </source>
</evidence>
<dbReference type="Pfam" id="PF10646">
    <property type="entry name" value="Germane"/>
    <property type="match status" value="2"/>
</dbReference>
<name>A0A2G3E6D2_9FIRM</name>
<organism evidence="2 3">
    <name type="scientific">Agathobacter ruminis</name>
    <dbReference type="NCBI Taxonomy" id="1712665"/>
    <lineage>
        <taxon>Bacteria</taxon>
        <taxon>Bacillati</taxon>
        <taxon>Bacillota</taxon>
        <taxon>Clostridia</taxon>
        <taxon>Lachnospirales</taxon>
        <taxon>Lachnospiraceae</taxon>
        <taxon>Agathobacter</taxon>
    </lineage>
</organism>
<protein>
    <submittedName>
        <fullName evidence="2">Sporulation and spore germination</fullName>
    </submittedName>
</protein>
<proteinExistence type="predicted"/>
<dbReference type="AlphaFoldDB" id="A0A2G3E6D2"/>
<dbReference type="SMART" id="SM00909">
    <property type="entry name" value="Germane"/>
    <property type="match status" value="2"/>
</dbReference>
<feature type="domain" description="GerMN" evidence="1">
    <location>
        <begin position="74"/>
        <end position="159"/>
    </location>
</feature>
<dbReference type="Proteomes" id="UP000224563">
    <property type="component" value="Unassembled WGS sequence"/>
</dbReference>
<comment type="caution">
    <text evidence="2">The sequence shown here is derived from an EMBL/GenBank/DDBJ whole genome shotgun (WGS) entry which is preliminary data.</text>
</comment>
<keyword evidence="3" id="KW-1185">Reference proteome</keyword>
<evidence type="ECO:0000259" key="1">
    <source>
        <dbReference type="SMART" id="SM00909"/>
    </source>
</evidence>
<gene>
    <name evidence="2" type="ORF">CSX02_01305</name>
</gene>
<reference evidence="2 3" key="1">
    <citation type="submission" date="2017-10" db="EMBL/GenBank/DDBJ databases">
        <title>Resolving the taxonomy of Roseburia spp., Eubacterium rectale and Agathobacter spp. through phylogenomic analysis.</title>
        <authorList>
            <person name="Sheridan P.O."/>
            <person name="Walker A.W."/>
            <person name="Duncan S.H."/>
            <person name="Scott K.P."/>
            <person name="Toole P.W.O."/>
            <person name="Luis P."/>
            <person name="Flint H.J."/>
        </authorList>
    </citation>
    <scope>NUCLEOTIDE SEQUENCE [LARGE SCALE GENOMIC DNA]</scope>
    <source>
        <strain evidence="2 3">JK623</strain>
    </source>
</reference>
<reference evidence="2 3" key="2">
    <citation type="submission" date="2017-10" db="EMBL/GenBank/DDBJ databases">
        <authorList>
            <person name="Banno H."/>
            <person name="Chua N.-H."/>
        </authorList>
    </citation>
    <scope>NUCLEOTIDE SEQUENCE [LARGE SCALE GENOMIC DNA]</scope>
    <source>
        <strain evidence="2 3">JK623</strain>
    </source>
</reference>
<dbReference type="InterPro" id="IPR019606">
    <property type="entry name" value="GerMN"/>
</dbReference>
<evidence type="ECO:0000313" key="3">
    <source>
        <dbReference type="Proteomes" id="UP000224563"/>
    </source>
</evidence>
<accession>A0A2G3E6D2</accession>
<dbReference type="EMBL" id="PDYG01000003">
    <property type="protein sequence ID" value="PHU38807.1"/>
    <property type="molecule type" value="Genomic_DNA"/>
</dbReference>